<feature type="region of interest" description="Disordered" evidence="1">
    <location>
        <begin position="140"/>
        <end position="180"/>
    </location>
</feature>
<dbReference type="InterPro" id="IPR050951">
    <property type="entry name" value="Retrovirus_Pol_polyprotein"/>
</dbReference>
<accession>A0AAW1KCU4</accession>
<proteinExistence type="predicted"/>
<dbReference type="EMBL" id="JASPKY010000243">
    <property type="protein sequence ID" value="KAK9717329.1"/>
    <property type="molecule type" value="Genomic_DNA"/>
</dbReference>
<evidence type="ECO:0000313" key="4">
    <source>
        <dbReference type="Proteomes" id="UP001458880"/>
    </source>
</evidence>
<protein>
    <recommendedName>
        <fullName evidence="2">Integrase catalytic domain-containing protein</fullName>
    </recommendedName>
</protein>
<dbReference type="InterPro" id="IPR036397">
    <property type="entry name" value="RNaseH_sf"/>
</dbReference>
<dbReference type="GO" id="GO:0015074">
    <property type="term" value="P:DNA integration"/>
    <property type="evidence" value="ECO:0007669"/>
    <property type="project" value="InterPro"/>
</dbReference>
<dbReference type="Gene3D" id="3.10.10.10">
    <property type="entry name" value="HIV Type 1 Reverse Transcriptase, subunit A, domain 1"/>
    <property type="match status" value="1"/>
</dbReference>
<feature type="compositionally biased region" description="Polar residues" evidence="1">
    <location>
        <begin position="140"/>
        <end position="166"/>
    </location>
</feature>
<dbReference type="Gene3D" id="3.30.420.10">
    <property type="entry name" value="Ribonuclease H-like superfamily/Ribonuclease H"/>
    <property type="match status" value="1"/>
</dbReference>
<dbReference type="SUPFAM" id="SSF53098">
    <property type="entry name" value="Ribonuclease H-like"/>
    <property type="match status" value="1"/>
</dbReference>
<sequence>MWGLENKPDNVNFLNAKRLNHKRLEIELKQKWPDLKTVIDNNEREVPFVQVFAVAQAREAAEKDYYENDTKVHKIKTKNTYENKHKSRIFILNNKQCKRCGKFKHLNNSCAAFSHTCKENRKGHFEKLCIKTGKAKIKQLSTANQSKPKTKIKQLSTANQSKPKSSSTDRRVHKMKSDDSDSEYEEIFKTSSTSRGKKINLLINNVNCTMDWDPGVSYSIISSEMWEKIGKSFLTKPPKLKAYGKIKNYQVKLHIKENAKPIHIAARPIKFGIQKNVEAELERLVKQGTISPVDPNKTPIEWATPTVAELERLVKQGTISPMHSWNSKITKELQPFLPQILVLDNGRQFTSEEFQRYCRKKNIKHITSSPYHPKIQRQMVSLNVSYEHLKLECF</sequence>
<keyword evidence="4" id="KW-1185">Reference proteome</keyword>
<dbReference type="Proteomes" id="UP001458880">
    <property type="component" value="Unassembled WGS sequence"/>
</dbReference>
<feature type="compositionally biased region" description="Basic and acidic residues" evidence="1">
    <location>
        <begin position="167"/>
        <end position="179"/>
    </location>
</feature>
<gene>
    <name evidence="3" type="ORF">QE152_g23783</name>
</gene>
<dbReference type="AlphaFoldDB" id="A0AAW1KCU4"/>
<dbReference type="PANTHER" id="PTHR37984">
    <property type="entry name" value="PROTEIN CBG26694"/>
    <property type="match status" value="1"/>
</dbReference>
<name>A0AAW1KCU4_POPJA</name>
<evidence type="ECO:0000313" key="3">
    <source>
        <dbReference type="EMBL" id="KAK9717329.1"/>
    </source>
</evidence>
<dbReference type="InterPro" id="IPR012337">
    <property type="entry name" value="RNaseH-like_sf"/>
</dbReference>
<dbReference type="PROSITE" id="PS50994">
    <property type="entry name" value="INTEGRASE"/>
    <property type="match status" value="1"/>
</dbReference>
<comment type="caution">
    <text evidence="3">The sequence shown here is derived from an EMBL/GenBank/DDBJ whole genome shotgun (WGS) entry which is preliminary data.</text>
</comment>
<evidence type="ECO:0000256" key="1">
    <source>
        <dbReference type="SAM" id="MobiDB-lite"/>
    </source>
</evidence>
<evidence type="ECO:0000259" key="2">
    <source>
        <dbReference type="PROSITE" id="PS50994"/>
    </source>
</evidence>
<dbReference type="InterPro" id="IPR001584">
    <property type="entry name" value="Integrase_cat-core"/>
</dbReference>
<dbReference type="GO" id="GO:0003676">
    <property type="term" value="F:nucleic acid binding"/>
    <property type="evidence" value="ECO:0007669"/>
    <property type="project" value="InterPro"/>
</dbReference>
<dbReference type="PANTHER" id="PTHR37984:SF5">
    <property type="entry name" value="PROTEIN NYNRIN-LIKE"/>
    <property type="match status" value="1"/>
</dbReference>
<feature type="domain" description="Integrase catalytic" evidence="2">
    <location>
        <begin position="338"/>
        <end position="394"/>
    </location>
</feature>
<organism evidence="3 4">
    <name type="scientific">Popillia japonica</name>
    <name type="common">Japanese beetle</name>
    <dbReference type="NCBI Taxonomy" id="7064"/>
    <lineage>
        <taxon>Eukaryota</taxon>
        <taxon>Metazoa</taxon>
        <taxon>Ecdysozoa</taxon>
        <taxon>Arthropoda</taxon>
        <taxon>Hexapoda</taxon>
        <taxon>Insecta</taxon>
        <taxon>Pterygota</taxon>
        <taxon>Neoptera</taxon>
        <taxon>Endopterygota</taxon>
        <taxon>Coleoptera</taxon>
        <taxon>Polyphaga</taxon>
        <taxon>Scarabaeiformia</taxon>
        <taxon>Scarabaeidae</taxon>
        <taxon>Rutelinae</taxon>
        <taxon>Popillia</taxon>
    </lineage>
</organism>
<reference evidence="3 4" key="1">
    <citation type="journal article" date="2024" name="BMC Genomics">
        <title>De novo assembly and annotation of Popillia japonica's genome with initial clues to its potential as an invasive pest.</title>
        <authorList>
            <person name="Cucini C."/>
            <person name="Boschi S."/>
            <person name="Funari R."/>
            <person name="Cardaioli E."/>
            <person name="Iannotti N."/>
            <person name="Marturano G."/>
            <person name="Paoli F."/>
            <person name="Bruttini M."/>
            <person name="Carapelli A."/>
            <person name="Frati F."/>
            <person name="Nardi F."/>
        </authorList>
    </citation>
    <scope>NUCLEOTIDE SEQUENCE [LARGE SCALE GENOMIC DNA]</scope>
    <source>
        <strain evidence="3">DMR45628</strain>
    </source>
</reference>